<dbReference type="SMART" id="SM00331">
    <property type="entry name" value="PP2C_SIG"/>
    <property type="match status" value="1"/>
</dbReference>
<proteinExistence type="predicted"/>
<dbReference type="RefSeq" id="WP_230526304.1">
    <property type="nucleotide sequence ID" value="NZ_JAJGAK010000001.1"/>
</dbReference>
<protein>
    <submittedName>
        <fullName evidence="2">ATP-binding protein</fullName>
    </submittedName>
</protein>
<keyword evidence="2" id="KW-0547">Nucleotide-binding</keyword>
<dbReference type="Pfam" id="PF13581">
    <property type="entry name" value="HATPase_c_2"/>
    <property type="match status" value="1"/>
</dbReference>
<dbReference type="InterPro" id="IPR003594">
    <property type="entry name" value="HATPase_dom"/>
</dbReference>
<dbReference type="PANTHER" id="PTHR35801:SF1">
    <property type="entry name" value="PHOSPHOSERINE PHOSPHATASE RSBX"/>
    <property type="match status" value="1"/>
</dbReference>
<dbReference type="Proteomes" id="UP001165293">
    <property type="component" value="Unassembled WGS sequence"/>
</dbReference>
<dbReference type="SUPFAM" id="SSF55874">
    <property type="entry name" value="ATPase domain of HSP90 chaperone/DNA topoisomerase II/histidine kinase"/>
    <property type="match status" value="1"/>
</dbReference>
<feature type="domain" description="PPM-type phosphatase" evidence="1">
    <location>
        <begin position="144"/>
        <end position="333"/>
    </location>
</feature>
<organism evidence="2 3">
    <name type="scientific">Noviluteimonas lactosilytica</name>
    <dbReference type="NCBI Taxonomy" id="2888523"/>
    <lineage>
        <taxon>Bacteria</taxon>
        <taxon>Pseudomonadati</taxon>
        <taxon>Pseudomonadota</taxon>
        <taxon>Gammaproteobacteria</taxon>
        <taxon>Lysobacterales</taxon>
        <taxon>Lysobacteraceae</taxon>
        <taxon>Noviluteimonas</taxon>
    </lineage>
</organism>
<gene>
    <name evidence="2" type="ORF">LK996_06490</name>
</gene>
<evidence type="ECO:0000313" key="2">
    <source>
        <dbReference type="EMBL" id="MCC8362722.1"/>
    </source>
</evidence>
<dbReference type="GO" id="GO:0005524">
    <property type="term" value="F:ATP binding"/>
    <property type="evidence" value="ECO:0007669"/>
    <property type="project" value="UniProtKB-KW"/>
</dbReference>
<evidence type="ECO:0000259" key="1">
    <source>
        <dbReference type="SMART" id="SM00331"/>
    </source>
</evidence>
<dbReference type="InterPro" id="IPR001932">
    <property type="entry name" value="PPM-type_phosphatase-like_dom"/>
</dbReference>
<keyword evidence="2" id="KW-0067">ATP-binding</keyword>
<keyword evidence="3" id="KW-1185">Reference proteome</keyword>
<dbReference type="EMBL" id="JAJGAK010000001">
    <property type="protein sequence ID" value="MCC8362722.1"/>
    <property type="molecule type" value="Genomic_DNA"/>
</dbReference>
<dbReference type="SUPFAM" id="SSF81606">
    <property type="entry name" value="PP2C-like"/>
    <property type="match status" value="1"/>
</dbReference>
<evidence type="ECO:0000313" key="3">
    <source>
        <dbReference type="Proteomes" id="UP001165293"/>
    </source>
</evidence>
<sequence>MRLLRAGAQTHEIPIDDASRVGQVRRVAAQVAQRAGFDEEDTGRVALVATELATNVLKHAGRGVMQVQAIAGDGGEGVELVAIDRGAGFDYVACLADGMSTSGTRGIGLGAVQRQAQVVDLFSDARGSVVMARFFPRGGTYRDVRYGASQRALGGALECGDGWGIAWTGTQCSVVVVDGLGHGPLAHEAANAATRAFAEAGHADPATTMDALHAAMSGTRGGAVAIAAYDAAPGTMRFAGIGNISGALHSPDGSRGLASHPGIVGVQYRRAQSFDYADAAGKLLVLHSDGVNTRWSLRDYPGLAARHPAVIAAVLMRDFDRGRDDATVVVVALGGTR</sequence>
<dbReference type="InterPro" id="IPR036890">
    <property type="entry name" value="HATPase_C_sf"/>
</dbReference>
<accession>A0ABS8JGK3</accession>
<dbReference type="Gene3D" id="3.60.40.10">
    <property type="entry name" value="PPM-type phosphatase domain"/>
    <property type="match status" value="1"/>
</dbReference>
<dbReference type="Pfam" id="PF07228">
    <property type="entry name" value="SpoIIE"/>
    <property type="match status" value="1"/>
</dbReference>
<dbReference type="PANTHER" id="PTHR35801">
    <property type="entry name" value="PHOSPHOSERINE PHOSPHATASE RSBX"/>
    <property type="match status" value="1"/>
</dbReference>
<name>A0ABS8JGK3_9GAMM</name>
<comment type="caution">
    <text evidence="2">The sequence shown here is derived from an EMBL/GenBank/DDBJ whole genome shotgun (WGS) entry which is preliminary data.</text>
</comment>
<reference evidence="2" key="1">
    <citation type="submission" date="2021-10" db="EMBL/GenBank/DDBJ databases">
        <authorList>
            <person name="Lyu M."/>
            <person name="Wang X."/>
            <person name="Meng X."/>
            <person name="Xu K."/>
        </authorList>
    </citation>
    <scope>NUCLEOTIDE SEQUENCE</scope>
    <source>
        <strain evidence="2">A6</strain>
    </source>
</reference>
<dbReference type="InterPro" id="IPR039248">
    <property type="entry name" value="Ptase_RsbX"/>
</dbReference>
<dbReference type="InterPro" id="IPR036457">
    <property type="entry name" value="PPM-type-like_dom_sf"/>
</dbReference>
<dbReference type="Gene3D" id="3.30.565.10">
    <property type="entry name" value="Histidine kinase-like ATPase, C-terminal domain"/>
    <property type="match status" value="1"/>
</dbReference>